<evidence type="ECO:0000256" key="4">
    <source>
        <dbReference type="ARBA" id="ARBA00022801"/>
    </source>
</evidence>
<comment type="caution">
    <text evidence="7">Lacks conserved residue(s) required for the propagation of feature annotation.</text>
</comment>
<dbReference type="STRING" id="246404.A0A507F8B4"/>
<dbReference type="GO" id="GO:0004181">
    <property type="term" value="F:metallocarboxypeptidase activity"/>
    <property type="evidence" value="ECO:0007669"/>
    <property type="project" value="InterPro"/>
</dbReference>
<dbReference type="GO" id="GO:0005615">
    <property type="term" value="C:extracellular space"/>
    <property type="evidence" value="ECO:0007669"/>
    <property type="project" value="TreeGrafter"/>
</dbReference>
<dbReference type="OrthoDB" id="3626597at2759"/>
<dbReference type="SUPFAM" id="SSF53187">
    <property type="entry name" value="Zn-dependent exopeptidases"/>
    <property type="match status" value="1"/>
</dbReference>
<evidence type="ECO:0000256" key="1">
    <source>
        <dbReference type="ARBA" id="ARBA00001947"/>
    </source>
</evidence>
<keyword evidence="4" id="KW-0378">Hydrolase</keyword>
<keyword evidence="3" id="KW-0645">Protease</keyword>
<evidence type="ECO:0000256" key="9">
    <source>
        <dbReference type="SAM" id="Phobius"/>
    </source>
</evidence>
<evidence type="ECO:0000313" key="12">
    <source>
        <dbReference type="Proteomes" id="UP000320333"/>
    </source>
</evidence>
<feature type="compositionally biased region" description="Polar residues" evidence="8">
    <location>
        <begin position="436"/>
        <end position="447"/>
    </location>
</feature>
<dbReference type="PROSITE" id="PS52035">
    <property type="entry name" value="PEPTIDASE_M14"/>
    <property type="match status" value="1"/>
</dbReference>
<sequence>MKIADLFSTALAASTINSGTTLDGFPTYSTIVSLLQKTAAANPLIATYSSIGQTREGRDIPSLSIHYHHPSTPTDGKGRPSGGYVDMRRSVLFVGGIQPREVLSMTALVALVDRMIAVGVSGEDGTVMQAIKGAKAVFVPMLNADGYEHVRGVFPLHKDSIVKNGAPGCSAANVTSSGVNLGHNWDFEWNYEVISSEDYNNPCDASYRGPGPFSEPETRALRDLILKENPKAVIIVHSRHASEESRLIVPFMFHKSTFLSQSKSKLQMLSDQDISAYKNLTDSMQSSLAAADARYTIGTSWETIQHTISGSDLDWIFDNTGAYSLIMQMGTQDGSYWPDEDFVPSLVEKHFNPMLKFLQLTVGLPEKTTAKTVGSSILKHVSRIPFYLGVALFLIVAGILSTSWLLGYDNVWGRFKTWASRVQRRLERKQYVGLRNQSPTRSGTALRSTAVGAGRGENEEELGLDDFVDEEDDDGAGFSYRT</sequence>
<keyword evidence="9" id="KW-0812">Transmembrane</keyword>
<keyword evidence="5" id="KW-0862">Zinc</keyword>
<gene>
    <name evidence="11" type="ORF">CcCBS67573_g06037</name>
</gene>
<dbReference type="EMBL" id="QEAP01000239">
    <property type="protein sequence ID" value="TPX71955.1"/>
    <property type="molecule type" value="Genomic_DNA"/>
</dbReference>
<proteinExistence type="inferred from homology"/>
<accession>A0A507F8B4</accession>
<evidence type="ECO:0000256" key="5">
    <source>
        <dbReference type="ARBA" id="ARBA00022833"/>
    </source>
</evidence>
<dbReference type="SMART" id="SM00631">
    <property type="entry name" value="Zn_pept"/>
    <property type="match status" value="1"/>
</dbReference>
<evidence type="ECO:0000313" key="11">
    <source>
        <dbReference type="EMBL" id="TPX71955.1"/>
    </source>
</evidence>
<keyword evidence="9" id="KW-1133">Transmembrane helix</keyword>
<dbReference type="PANTHER" id="PTHR11705:SF143">
    <property type="entry name" value="SLL0236 PROTEIN"/>
    <property type="match status" value="1"/>
</dbReference>
<feature type="region of interest" description="Disordered" evidence="8">
    <location>
        <begin position="436"/>
        <end position="482"/>
    </location>
</feature>
<evidence type="ECO:0000259" key="10">
    <source>
        <dbReference type="PROSITE" id="PS52035"/>
    </source>
</evidence>
<dbReference type="Proteomes" id="UP000320333">
    <property type="component" value="Unassembled WGS sequence"/>
</dbReference>
<dbReference type="InterPro" id="IPR000834">
    <property type="entry name" value="Peptidase_M14"/>
</dbReference>
<organism evidence="11 12">
    <name type="scientific">Chytriomyces confervae</name>
    <dbReference type="NCBI Taxonomy" id="246404"/>
    <lineage>
        <taxon>Eukaryota</taxon>
        <taxon>Fungi</taxon>
        <taxon>Fungi incertae sedis</taxon>
        <taxon>Chytridiomycota</taxon>
        <taxon>Chytridiomycota incertae sedis</taxon>
        <taxon>Chytridiomycetes</taxon>
        <taxon>Chytridiales</taxon>
        <taxon>Chytriomycetaceae</taxon>
        <taxon>Chytriomyces</taxon>
    </lineage>
</organism>
<dbReference type="Gene3D" id="3.40.630.10">
    <property type="entry name" value="Zn peptidases"/>
    <property type="match status" value="1"/>
</dbReference>
<evidence type="ECO:0000256" key="8">
    <source>
        <dbReference type="SAM" id="MobiDB-lite"/>
    </source>
</evidence>
<dbReference type="GO" id="GO:0006508">
    <property type="term" value="P:proteolysis"/>
    <property type="evidence" value="ECO:0007669"/>
    <property type="project" value="UniProtKB-KW"/>
</dbReference>
<keyword evidence="6" id="KW-0482">Metalloprotease</keyword>
<comment type="caution">
    <text evidence="11">The sequence shown here is derived from an EMBL/GenBank/DDBJ whole genome shotgun (WGS) entry which is preliminary data.</text>
</comment>
<feature type="domain" description="Peptidase M14" evidence="10">
    <location>
        <begin position="24"/>
        <end position="361"/>
    </location>
</feature>
<dbReference type="AlphaFoldDB" id="A0A507F8B4"/>
<evidence type="ECO:0000256" key="7">
    <source>
        <dbReference type="PROSITE-ProRule" id="PRU01379"/>
    </source>
</evidence>
<dbReference type="GO" id="GO:0008270">
    <property type="term" value="F:zinc ion binding"/>
    <property type="evidence" value="ECO:0007669"/>
    <property type="project" value="InterPro"/>
</dbReference>
<comment type="similarity">
    <text evidence="2 7">Belongs to the peptidase M14 family.</text>
</comment>
<dbReference type="PANTHER" id="PTHR11705">
    <property type="entry name" value="PROTEASE FAMILY M14 CARBOXYPEPTIDASE A,B"/>
    <property type="match status" value="1"/>
</dbReference>
<evidence type="ECO:0000256" key="3">
    <source>
        <dbReference type="ARBA" id="ARBA00022670"/>
    </source>
</evidence>
<dbReference type="Pfam" id="PF00246">
    <property type="entry name" value="Peptidase_M14"/>
    <property type="match status" value="1"/>
</dbReference>
<feature type="compositionally biased region" description="Acidic residues" evidence="8">
    <location>
        <begin position="458"/>
        <end position="475"/>
    </location>
</feature>
<reference evidence="11 12" key="1">
    <citation type="journal article" date="2019" name="Sci. Rep.">
        <title>Comparative genomics of chytrid fungi reveal insights into the obligate biotrophic and pathogenic lifestyle of Synchytrium endobioticum.</title>
        <authorList>
            <person name="van de Vossenberg B.T.L.H."/>
            <person name="Warris S."/>
            <person name="Nguyen H.D.T."/>
            <person name="van Gent-Pelzer M.P.E."/>
            <person name="Joly D.L."/>
            <person name="van de Geest H.C."/>
            <person name="Bonants P.J.M."/>
            <person name="Smith D.S."/>
            <person name="Levesque C.A."/>
            <person name="van der Lee T.A.J."/>
        </authorList>
    </citation>
    <scope>NUCLEOTIDE SEQUENCE [LARGE SCALE GENOMIC DNA]</scope>
    <source>
        <strain evidence="11 12">CBS 675.73</strain>
    </source>
</reference>
<name>A0A507F8B4_9FUNG</name>
<keyword evidence="12" id="KW-1185">Reference proteome</keyword>
<evidence type="ECO:0000256" key="6">
    <source>
        <dbReference type="ARBA" id="ARBA00023049"/>
    </source>
</evidence>
<keyword evidence="9" id="KW-0472">Membrane</keyword>
<feature type="transmembrane region" description="Helical" evidence="9">
    <location>
        <begin position="386"/>
        <end position="406"/>
    </location>
</feature>
<evidence type="ECO:0000256" key="2">
    <source>
        <dbReference type="ARBA" id="ARBA00005988"/>
    </source>
</evidence>
<comment type="cofactor">
    <cofactor evidence="1">
        <name>Zn(2+)</name>
        <dbReference type="ChEBI" id="CHEBI:29105"/>
    </cofactor>
</comment>
<protein>
    <recommendedName>
        <fullName evidence="10">Peptidase M14 domain-containing protein</fullName>
    </recommendedName>
</protein>